<reference evidence="4" key="1">
    <citation type="submission" date="2020-12" db="EMBL/GenBank/DDBJ databases">
        <title>Geomonas sp. Red875, isolated from river sediment.</title>
        <authorList>
            <person name="Xu Z."/>
            <person name="Zhang Z."/>
            <person name="Masuda Y."/>
            <person name="Itoh H."/>
            <person name="Senoo K."/>
        </authorList>
    </citation>
    <scope>NUCLEOTIDE SEQUENCE</scope>
    <source>
        <strain evidence="4">Red875</strain>
    </source>
</reference>
<dbReference type="InterPro" id="IPR025668">
    <property type="entry name" value="Tnp_DDE_dom"/>
</dbReference>
<comment type="caution">
    <text evidence="4">The sequence shown here is derived from an EMBL/GenBank/DDBJ whole genome shotgun (WGS) entry which is preliminary data.</text>
</comment>
<dbReference type="Proteomes" id="UP000636888">
    <property type="component" value="Unassembled WGS sequence"/>
</dbReference>
<evidence type="ECO:0000259" key="3">
    <source>
        <dbReference type="Pfam" id="PF13751"/>
    </source>
</evidence>
<dbReference type="Pfam" id="PF05598">
    <property type="entry name" value="DUF772"/>
    <property type="match status" value="1"/>
</dbReference>
<dbReference type="EMBL" id="JAEMHM010000042">
    <property type="protein sequence ID" value="MBJ6728025.1"/>
    <property type="molecule type" value="Genomic_DNA"/>
</dbReference>
<dbReference type="PANTHER" id="PTHR33408:SF2">
    <property type="entry name" value="TRANSPOSASE DDE DOMAIN-CONTAINING PROTEIN"/>
    <property type="match status" value="1"/>
</dbReference>
<proteinExistence type="predicted"/>
<dbReference type="Pfam" id="PF13751">
    <property type="entry name" value="DDE_Tnp_1_6"/>
    <property type="match status" value="1"/>
</dbReference>
<keyword evidence="5" id="KW-1185">Reference proteome</keyword>
<sequence>MMGVQQQQSSLFYNLNLDTRIRADHPLRKISQLIDFDFVYDEVKRFYGRNGNESVPPPVVIKLMLLLVFYNVRSERELMDTLPERLDWLWFLGYDLDSSIPNHSVLSKARKRWGMEVFSKLFQRTVAQCVTSGLVDGSKIFMDSSLVKANASNNSVIDMEDLTNQLREDYKKLEARLEERNDSSRQYVKKNSRYVSTTDPDAAIVNRGTSKLLFQVHRVVDEKAEVITATEATPGDVNEGHRMMPLVEQHQKNTGTAVSTVVADTKYGTIENFLACHDSGIEAHVPDLQRVSYKRVAQRGLFTEEGFQYNGDTDSYTCPAGHQLKRMKLHLKRSSIDYKAPSKVCAACKLKPQCTEGKSGRSIKRHLRQAELDVMREKSRSDESKKDIKTRQHLMERSFAYATRFNFDRARWRGLIKMHIQEYLTCAIQNIKKLMKTMEPLDQSVAN</sequence>
<protein>
    <submittedName>
        <fullName evidence="4">IS1182 family transposase</fullName>
    </submittedName>
</protein>
<dbReference type="InterPro" id="IPR008490">
    <property type="entry name" value="Transposase_InsH_N"/>
</dbReference>
<accession>A0A8J7M3C7</accession>
<dbReference type="NCBIfam" id="NF033551">
    <property type="entry name" value="transpos_IS1182"/>
    <property type="match status" value="1"/>
</dbReference>
<feature type="domain" description="Transposase DDE" evidence="3">
    <location>
        <begin position="317"/>
        <end position="435"/>
    </location>
</feature>
<dbReference type="InterPro" id="IPR047629">
    <property type="entry name" value="IS1182_transpos"/>
</dbReference>
<dbReference type="RefSeq" id="WP_199387164.1">
    <property type="nucleotide sequence ID" value="NZ_JAEMHM010000042.1"/>
</dbReference>
<dbReference type="PANTHER" id="PTHR33408">
    <property type="entry name" value="TRANSPOSASE"/>
    <property type="match status" value="1"/>
</dbReference>
<gene>
    <name evidence="4" type="ORF">JFN93_25235</name>
</gene>
<name>A0A8J7M3C7_9BACT</name>
<organism evidence="4 5">
    <name type="scientific">Geomesophilobacter sediminis</name>
    <dbReference type="NCBI Taxonomy" id="2798584"/>
    <lineage>
        <taxon>Bacteria</taxon>
        <taxon>Pseudomonadati</taxon>
        <taxon>Thermodesulfobacteriota</taxon>
        <taxon>Desulfuromonadia</taxon>
        <taxon>Geobacterales</taxon>
        <taxon>Geobacteraceae</taxon>
        <taxon>Geomesophilobacter</taxon>
    </lineage>
</organism>
<keyword evidence="1" id="KW-0175">Coiled coil</keyword>
<evidence type="ECO:0000259" key="2">
    <source>
        <dbReference type="Pfam" id="PF05598"/>
    </source>
</evidence>
<evidence type="ECO:0000256" key="1">
    <source>
        <dbReference type="SAM" id="Coils"/>
    </source>
</evidence>
<evidence type="ECO:0000313" key="5">
    <source>
        <dbReference type="Proteomes" id="UP000636888"/>
    </source>
</evidence>
<feature type="domain" description="Transposase InsH N-terminal" evidence="2">
    <location>
        <begin position="16"/>
        <end position="112"/>
    </location>
</feature>
<evidence type="ECO:0000313" key="4">
    <source>
        <dbReference type="EMBL" id="MBJ6728025.1"/>
    </source>
</evidence>
<feature type="coiled-coil region" evidence="1">
    <location>
        <begin position="156"/>
        <end position="183"/>
    </location>
</feature>
<dbReference type="AlphaFoldDB" id="A0A8J7M3C7"/>